<dbReference type="GO" id="GO:0005737">
    <property type="term" value="C:cytoplasm"/>
    <property type="evidence" value="ECO:0007669"/>
    <property type="project" value="UniProtKB-SubCell"/>
</dbReference>
<dbReference type="RefSeq" id="XP_033380367.1">
    <property type="nucleotide sequence ID" value="XM_033526120.1"/>
</dbReference>
<dbReference type="InterPro" id="IPR050756">
    <property type="entry name" value="CSN3"/>
</dbReference>
<dbReference type="GeneID" id="54283517"/>
<evidence type="ECO:0000256" key="5">
    <source>
        <dbReference type="ARBA" id="ARBA00022490"/>
    </source>
</evidence>
<protein>
    <recommendedName>
        <fullName evidence="4">COP9 signalosome complex subunit 3</fullName>
    </recommendedName>
</protein>
<feature type="domain" description="PCI" evidence="8">
    <location>
        <begin position="344"/>
        <end position="411"/>
    </location>
</feature>
<keyword evidence="11" id="KW-1185">Reference proteome</keyword>
<comment type="similarity">
    <text evidence="3">Belongs to the CSN3 family.</text>
</comment>
<dbReference type="PANTHER" id="PTHR10758">
    <property type="entry name" value="26S PROTEASOME NON-ATPASE REGULATORY SUBUNIT 3/COP9 SIGNALOSOME COMPLEX SUBUNIT 3"/>
    <property type="match status" value="1"/>
</dbReference>
<evidence type="ECO:0000256" key="1">
    <source>
        <dbReference type="ARBA" id="ARBA00004123"/>
    </source>
</evidence>
<dbReference type="GO" id="GO:0008180">
    <property type="term" value="C:COP9 signalosome"/>
    <property type="evidence" value="ECO:0007669"/>
    <property type="project" value="UniProtKB-KW"/>
</dbReference>
<evidence type="ECO:0000259" key="8">
    <source>
        <dbReference type="Pfam" id="PF01399"/>
    </source>
</evidence>
<dbReference type="OrthoDB" id="29061at2759"/>
<evidence type="ECO:0000256" key="2">
    <source>
        <dbReference type="ARBA" id="ARBA00004496"/>
    </source>
</evidence>
<dbReference type="InterPro" id="IPR000717">
    <property type="entry name" value="PCI_dom"/>
</dbReference>
<accession>A0A6A5XFU6</accession>
<evidence type="ECO:0000256" key="4">
    <source>
        <dbReference type="ARBA" id="ARBA00014878"/>
    </source>
</evidence>
<evidence type="ECO:0000313" key="10">
    <source>
        <dbReference type="EMBL" id="KAF2012028.1"/>
    </source>
</evidence>
<name>A0A6A5XFU6_9PLEO</name>
<keyword evidence="7" id="KW-0539">Nucleus</keyword>
<dbReference type="AlphaFoldDB" id="A0A6A5XFU6"/>
<evidence type="ECO:0000256" key="3">
    <source>
        <dbReference type="ARBA" id="ARBA00007084"/>
    </source>
</evidence>
<evidence type="ECO:0000313" key="11">
    <source>
        <dbReference type="Proteomes" id="UP000799778"/>
    </source>
</evidence>
<dbReference type="EMBL" id="ML978073">
    <property type="protein sequence ID" value="KAF2012028.1"/>
    <property type="molecule type" value="Genomic_DNA"/>
</dbReference>
<gene>
    <name evidence="10" type="ORF">BU24DRAFT_412563</name>
</gene>
<comment type="subcellular location">
    <subcellularLocation>
        <location evidence="2">Cytoplasm</location>
    </subcellularLocation>
    <subcellularLocation>
        <location evidence="1">Nucleus</location>
    </subcellularLocation>
</comment>
<keyword evidence="5" id="KW-0963">Cytoplasm</keyword>
<feature type="domain" description="COP9 signalosome complex subunit 3 N-terminal helical repeats" evidence="9">
    <location>
        <begin position="52"/>
        <end position="190"/>
    </location>
</feature>
<keyword evidence="6" id="KW-0736">Signalosome</keyword>
<organism evidence="10 11">
    <name type="scientific">Aaosphaeria arxii CBS 175.79</name>
    <dbReference type="NCBI Taxonomy" id="1450172"/>
    <lineage>
        <taxon>Eukaryota</taxon>
        <taxon>Fungi</taxon>
        <taxon>Dikarya</taxon>
        <taxon>Ascomycota</taxon>
        <taxon>Pezizomycotina</taxon>
        <taxon>Dothideomycetes</taxon>
        <taxon>Pleosporomycetidae</taxon>
        <taxon>Pleosporales</taxon>
        <taxon>Pleosporales incertae sedis</taxon>
        <taxon>Aaosphaeria</taxon>
    </lineage>
</organism>
<dbReference type="GO" id="GO:0006511">
    <property type="term" value="P:ubiquitin-dependent protein catabolic process"/>
    <property type="evidence" value="ECO:0007669"/>
    <property type="project" value="TreeGrafter"/>
</dbReference>
<sequence>MSGEVISLLLSFQPDSPEFKSKREYDIQARRFAHDIANLSPQHFARGADTSQDILEICNPAVNTIAYIFPLQYRIAAAGGTFQSPKHVSDQLKPGGALWNKAVNFLENADPIQLRYVGAEWRKLCTYIEQVARFTGTPALAISPIRSGMLRLDPTSGTFTSVHLQFIRICVETRSYAAANPILDNYIHSLPGSIPQVVRESLEFSVPASDKLTNSGEFIHAKSGHSDKISLPDLQEYYLLGSHAYIGQRQWAKAMRLLEHILVTPVVTGVGNGLMLEAYKKWVLVTCLVHGTAKPLPRTTNTSAFKGIKAASKAYDALADAFADLSNLPKLRAQINAGRDTWAEDGNLGLVNQLAENQYRFYVARLSRTFSAIPVSKIAAALDGTVQNLTTYLEGLIANGDLNASLEQTNRPELGVVLRFYPDPTKGPLAKTEKQQLQALLAQTERTNLLAEQVKSADYRLSLTKEYIEHIKRVNKKATQGGGGGDAMDMQFEEPLEEDLMQ</sequence>
<dbReference type="InterPro" id="IPR055089">
    <property type="entry name" value="COP9_N"/>
</dbReference>
<evidence type="ECO:0000259" key="9">
    <source>
        <dbReference type="Pfam" id="PF22788"/>
    </source>
</evidence>
<dbReference type="Proteomes" id="UP000799778">
    <property type="component" value="Unassembled WGS sequence"/>
</dbReference>
<dbReference type="Pfam" id="PF22788">
    <property type="entry name" value="COP9_hel_rpt"/>
    <property type="match status" value="2"/>
</dbReference>
<evidence type="ECO:0000256" key="7">
    <source>
        <dbReference type="ARBA" id="ARBA00023242"/>
    </source>
</evidence>
<dbReference type="Pfam" id="PF01399">
    <property type="entry name" value="PCI"/>
    <property type="match status" value="1"/>
</dbReference>
<feature type="domain" description="COP9 signalosome complex subunit 3 N-terminal helical repeats" evidence="9">
    <location>
        <begin position="235"/>
        <end position="300"/>
    </location>
</feature>
<proteinExistence type="inferred from homology"/>
<reference evidence="10" key="1">
    <citation type="journal article" date="2020" name="Stud. Mycol.">
        <title>101 Dothideomycetes genomes: a test case for predicting lifestyles and emergence of pathogens.</title>
        <authorList>
            <person name="Haridas S."/>
            <person name="Albert R."/>
            <person name="Binder M."/>
            <person name="Bloem J."/>
            <person name="Labutti K."/>
            <person name="Salamov A."/>
            <person name="Andreopoulos B."/>
            <person name="Baker S."/>
            <person name="Barry K."/>
            <person name="Bills G."/>
            <person name="Bluhm B."/>
            <person name="Cannon C."/>
            <person name="Castanera R."/>
            <person name="Culley D."/>
            <person name="Daum C."/>
            <person name="Ezra D."/>
            <person name="Gonzalez J."/>
            <person name="Henrissat B."/>
            <person name="Kuo A."/>
            <person name="Liang C."/>
            <person name="Lipzen A."/>
            <person name="Lutzoni F."/>
            <person name="Magnuson J."/>
            <person name="Mondo S."/>
            <person name="Nolan M."/>
            <person name="Ohm R."/>
            <person name="Pangilinan J."/>
            <person name="Park H.-J."/>
            <person name="Ramirez L."/>
            <person name="Alfaro M."/>
            <person name="Sun H."/>
            <person name="Tritt A."/>
            <person name="Yoshinaga Y."/>
            <person name="Zwiers L.-H."/>
            <person name="Turgeon B."/>
            <person name="Goodwin S."/>
            <person name="Spatafora J."/>
            <person name="Crous P."/>
            <person name="Grigoriev I."/>
        </authorList>
    </citation>
    <scope>NUCLEOTIDE SEQUENCE</scope>
    <source>
        <strain evidence="10">CBS 175.79</strain>
    </source>
</reference>
<evidence type="ECO:0000256" key="6">
    <source>
        <dbReference type="ARBA" id="ARBA00022790"/>
    </source>
</evidence>
<dbReference type="PANTHER" id="PTHR10758:SF1">
    <property type="entry name" value="COP9 SIGNALOSOME COMPLEX SUBUNIT 3"/>
    <property type="match status" value="1"/>
</dbReference>